<dbReference type="PROSITE" id="PS50893">
    <property type="entry name" value="ABC_TRANSPORTER_2"/>
    <property type="match status" value="1"/>
</dbReference>
<keyword evidence="4" id="KW-1134">Transmembrane beta strand</keyword>
<proteinExistence type="inferred from homology"/>
<dbReference type="PANTHER" id="PTHR10802">
    <property type="entry name" value="MITOCHONDRIAL IMPORT RECEPTOR SUBUNIT TOM40"/>
    <property type="match status" value="1"/>
</dbReference>
<dbReference type="GO" id="GO:0030150">
    <property type="term" value="P:protein import into mitochondrial matrix"/>
    <property type="evidence" value="ECO:0007669"/>
    <property type="project" value="InterPro"/>
</dbReference>
<dbReference type="EMBL" id="NHYE01005639">
    <property type="protein sequence ID" value="PPQ66085.1"/>
    <property type="molecule type" value="Genomic_DNA"/>
</dbReference>
<dbReference type="OrthoDB" id="19656at2759"/>
<dbReference type="Gene3D" id="2.40.160.10">
    <property type="entry name" value="Porin"/>
    <property type="match status" value="1"/>
</dbReference>
<dbReference type="InParanoid" id="A0A409VIL7"/>
<dbReference type="SUPFAM" id="SSF81606">
    <property type="entry name" value="PP2C-like"/>
    <property type="match status" value="1"/>
</dbReference>
<dbReference type="InterPro" id="IPR037930">
    <property type="entry name" value="Tom40"/>
</dbReference>
<comment type="function">
    <text evidence="12">Channel-forming protein essential for import of protein precursors into mitochondria.</text>
</comment>
<evidence type="ECO:0000256" key="10">
    <source>
        <dbReference type="ARBA" id="ARBA00023128"/>
    </source>
</evidence>
<evidence type="ECO:0000256" key="9">
    <source>
        <dbReference type="ARBA" id="ARBA00023114"/>
    </source>
</evidence>
<keyword evidence="3" id="KW-0813">Transport</keyword>
<name>A0A409VIL7_9AGAR</name>
<evidence type="ECO:0000256" key="11">
    <source>
        <dbReference type="ARBA" id="ARBA00023136"/>
    </source>
</evidence>
<dbReference type="CDD" id="cd07305">
    <property type="entry name" value="Porin3_Tom40"/>
    <property type="match status" value="1"/>
</dbReference>
<evidence type="ECO:0000256" key="6">
    <source>
        <dbReference type="ARBA" id="ARBA00022787"/>
    </source>
</evidence>
<dbReference type="Gene3D" id="3.60.40.10">
    <property type="entry name" value="PPM-type phosphatase domain"/>
    <property type="match status" value="1"/>
</dbReference>
<dbReference type="GO" id="GO:0006811">
    <property type="term" value="P:monoatomic ion transport"/>
    <property type="evidence" value="ECO:0007669"/>
    <property type="project" value="UniProtKB-KW"/>
</dbReference>
<feature type="region of interest" description="Disordered" evidence="14">
    <location>
        <begin position="571"/>
        <end position="591"/>
    </location>
</feature>
<dbReference type="Gene3D" id="3.40.50.300">
    <property type="entry name" value="P-loop containing nucleotide triphosphate hydrolases"/>
    <property type="match status" value="1"/>
</dbReference>
<protein>
    <recommendedName>
        <fullName evidence="13">Translocase of outer membrane 40 kDa subunit</fullName>
    </recommendedName>
</protein>
<dbReference type="STRING" id="231916.A0A409VIL7"/>
<organism evidence="16 17">
    <name type="scientific">Gymnopilus dilepis</name>
    <dbReference type="NCBI Taxonomy" id="231916"/>
    <lineage>
        <taxon>Eukaryota</taxon>
        <taxon>Fungi</taxon>
        <taxon>Dikarya</taxon>
        <taxon>Basidiomycota</taxon>
        <taxon>Agaricomycotina</taxon>
        <taxon>Agaricomycetes</taxon>
        <taxon>Agaricomycetidae</taxon>
        <taxon>Agaricales</taxon>
        <taxon>Agaricineae</taxon>
        <taxon>Hymenogastraceae</taxon>
        <taxon>Gymnopilus</taxon>
    </lineage>
</organism>
<comment type="subcellular location">
    <subcellularLocation>
        <location evidence="1">Mitochondrion outer membrane</location>
        <topology evidence="1">Multi-pass membrane protein</topology>
    </subcellularLocation>
</comment>
<dbReference type="InterPro" id="IPR027246">
    <property type="entry name" value="Porin_Euk/Tom40"/>
</dbReference>
<dbReference type="GO" id="GO:0008320">
    <property type="term" value="F:protein transmembrane transporter activity"/>
    <property type="evidence" value="ECO:0007669"/>
    <property type="project" value="InterPro"/>
</dbReference>
<evidence type="ECO:0000256" key="14">
    <source>
        <dbReference type="SAM" id="MobiDB-lite"/>
    </source>
</evidence>
<keyword evidence="17" id="KW-1185">Reference proteome</keyword>
<evidence type="ECO:0000256" key="3">
    <source>
        <dbReference type="ARBA" id="ARBA00022448"/>
    </source>
</evidence>
<keyword evidence="11" id="KW-0472">Membrane</keyword>
<evidence type="ECO:0000313" key="16">
    <source>
        <dbReference type="EMBL" id="PPQ66085.1"/>
    </source>
</evidence>
<dbReference type="GO" id="GO:0016887">
    <property type="term" value="F:ATP hydrolysis activity"/>
    <property type="evidence" value="ECO:0007669"/>
    <property type="project" value="InterPro"/>
</dbReference>
<dbReference type="InterPro" id="IPR027417">
    <property type="entry name" value="P-loop_NTPase"/>
</dbReference>
<keyword evidence="5" id="KW-0812">Transmembrane</keyword>
<dbReference type="Proteomes" id="UP000284706">
    <property type="component" value="Unassembled WGS sequence"/>
</dbReference>
<dbReference type="InterPro" id="IPR036457">
    <property type="entry name" value="PPM-type-like_dom_sf"/>
</dbReference>
<keyword evidence="8" id="KW-0406">Ion transport</keyword>
<accession>A0A409VIL7</accession>
<evidence type="ECO:0000256" key="1">
    <source>
        <dbReference type="ARBA" id="ARBA00004374"/>
    </source>
</evidence>
<evidence type="ECO:0000256" key="8">
    <source>
        <dbReference type="ARBA" id="ARBA00023065"/>
    </source>
</evidence>
<sequence>MASPAVSDKDFHAPSTPVVPSYFNPVSPLFNAYDRLAAWRADLGLPHPGSVENLQKEVKATHLSNYIFDGARADLTKSFSMNPLFQVTHSFALGSQTAPSSYNFGAVFANTKVFMQGSVDHEGSINARFNHGWNASNVFKAQAQLSQQPDQNMIQLEHDYQGQDYNINIKGINPSPLNLTGIYVGSYLQSVSKNLALGVEALYQRPTPQNSELALSYLAKYTSTEKNWIATAQVQPSGVLQATYWQRLSEKVEVAADLQVLSTPARRDAIATLGAKYDFRAATFRAQIDSTGKVSALLEQRFVPAFAFLVAGEIDHFKNAAKVGVGVMIESTTLTPEEMGMTVLGLKRYLRTLRVVNFAFSMRGLASARIPSYRTKVLYVPQRPSLLPGSPYDFLDTVTNLRSHKSVHGEGLIKEVSKRAVDIAHGWGIHPELWQRSWQNLSGGEAQRILLAAALSLDTAEILLLDEPTSALDAETSQLVENYLVERVRNGDTNLKALLWITHSPEQSRRAGTRFIHLSGGNNAKLLCSPSEHTNMLVHPPSSLFSTYSPALARQILRRVRPSTLLTRFNASVTTSGPSAESSDGTAKNATKTLPQRPYTFHIGASWAGKPEYPTYGLKKVPFPSDSLIGLWRDQTLSRNSKPAGAPGTQALDPGEDFFFIQEVCLLTLSVVLFMRNHSVSLQSFESLSSPLLTRPFLLLPEGVSFGVADGVGGWVESGVDPSLFSQALMYHAHRYSRNAWAGEPEIDPTMDYEEREQVEGWEMTPYECLDLAYGGVLREKSVQAGSSTACIISLNASSGVLRSAKQLTKLPTKNARKFSRACIDAPSEAETYEVKLRDGDIVIAYTDGFSDNVFPSEMMTICSLVARAGGTEDEQVQAMADRLVDYSRQCMKSKSRVSPFEREASRVGQYFRGGVRDKPFHFILNLIHSNFVLQKVDDVTVIVALIRESS</sequence>
<dbReference type="GO" id="GO:0005524">
    <property type="term" value="F:ATP binding"/>
    <property type="evidence" value="ECO:0007669"/>
    <property type="project" value="InterPro"/>
</dbReference>
<dbReference type="InterPro" id="IPR017871">
    <property type="entry name" value="ABC_transporter-like_CS"/>
</dbReference>
<dbReference type="PROSITE" id="PS00211">
    <property type="entry name" value="ABC_TRANSPORTER_1"/>
    <property type="match status" value="1"/>
</dbReference>
<dbReference type="Pfam" id="PF01459">
    <property type="entry name" value="Porin_3"/>
    <property type="match status" value="1"/>
</dbReference>
<comment type="caution">
    <text evidence="16">The sequence shown here is derived from an EMBL/GenBank/DDBJ whole genome shotgun (WGS) entry which is preliminary data.</text>
</comment>
<evidence type="ECO:0000313" key="17">
    <source>
        <dbReference type="Proteomes" id="UP000284706"/>
    </source>
</evidence>
<evidence type="ECO:0000256" key="12">
    <source>
        <dbReference type="ARBA" id="ARBA00053390"/>
    </source>
</evidence>
<comment type="similarity">
    <text evidence="2">Belongs to the Tom40 family.</text>
</comment>
<evidence type="ECO:0000256" key="7">
    <source>
        <dbReference type="ARBA" id="ARBA00022927"/>
    </source>
</evidence>
<gene>
    <name evidence="16" type="ORF">CVT26_010827</name>
</gene>
<evidence type="ECO:0000256" key="4">
    <source>
        <dbReference type="ARBA" id="ARBA00022452"/>
    </source>
</evidence>
<keyword evidence="6" id="KW-1000">Mitochondrion outer membrane</keyword>
<evidence type="ECO:0000256" key="5">
    <source>
        <dbReference type="ARBA" id="ARBA00022692"/>
    </source>
</evidence>
<dbReference type="Pfam" id="PF00005">
    <property type="entry name" value="ABC_tran"/>
    <property type="match status" value="1"/>
</dbReference>
<dbReference type="GO" id="GO:0005741">
    <property type="term" value="C:mitochondrial outer membrane"/>
    <property type="evidence" value="ECO:0007669"/>
    <property type="project" value="UniProtKB-SubCell"/>
</dbReference>
<keyword evidence="7" id="KW-0653">Protein transport</keyword>
<keyword evidence="9" id="KW-0626">Porin</keyword>
<dbReference type="FunFam" id="2.40.160.10:FF:000009">
    <property type="entry name" value="Mitochondrial import receptor subunit TOM40"/>
    <property type="match status" value="1"/>
</dbReference>
<dbReference type="SUPFAM" id="SSF52540">
    <property type="entry name" value="P-loop containing nucleoside triphosphate hydrolases"/>
    <property type="match status" value="1"/>
</dbReference>
<dbReference type="GO" id="GO:0046930">
    <property type="term" value="C:pore complex"/>
    <property type="evidence" value="ECO:0007669"/>
    <property type="project" value="UniProtKB-KW"/>
</dbReference>
<evidence type="ECO:0000259" key="15">
    <source>
        <dbReference type="PROSITE" id="PS50893"/>
    </source>
</evidence>
<dbReference type="CDD" id="cd00267">
    <property type="entry name" value="ABC_ATPase"/>
    <property type="match status" value="1"/>
</dbReference>
<evidence type="ECO:0000256" key="13">
    <source>
        <dbReference type="ARBA" id="ARBA00078731"/>
    </source>
</evidence>
<dbReference type="AlphaFoldDB" id="A0A409VIL7"/>
<feature type="domain" description="ABC transporter" evidence="15">
    <location>
        <begin position="311"/>
        <end position="545"/>
    </location>
</feature>
<dbReference type="InterPro" id="IPR003439">
    <property type="entry name" value="ABC_transporter-like_ATP-bd"/>
</dbReference>
<dbReference type="InterPro" id="IPR023614">
    <property type="entry name" value="Porin_dom_sf"/>
</dbReference>
<evidence type="ECO:0000256" key="2">
    <source>
        <dbReference type="ARBA" id="ARBA00010510"/>
    </source>
</evidence>
<keyword evidence="10" id="KW-0496">Mitochondrion</keyword>
<dbReference type="GO" id="GO:0015288">
    <property type="term" value="F:porin activity"/>
    <property type="evidence" value="ECO:0007669"/>
    <property type="project" value="UniProtKB-KW"/>
</dbReference>
<reference evidence="16 17" key="1">
    <citation type="journal article" date="2018" name="Evol. Lett.">
        <title>Horizontal gene cluster transfer increased hallucinogenic mushroom diversity.</title>
        <authorList>
            <person name="Reynolds H.T."/>
            <person name="Vijayakumar V."/>
            <person name="Gluck-Thaler E."/>
            <person name="Korotkin H.B."/>
            <person name="Matheny P.B."/>
            <person name="Slot J.C."/>
        </authorList>
    </citation>
    <scope>NUCLEOTIDE SEQUENCE [LARGE SCALE GENOMIC DNA]</scope>
    <source>
        <strain evidence="16 17">SRW20</strain>
    </source>
</reference>